<comment type="caution">
    <text evidence="1">The sequence shown here is derived from an EMBL/GenBank/DDBJ whole genome shotgun (WGS) entry which is preliminary data.</text>
</comment>
<accession>A0A1E3W2G9</accession>
<protein>
    <submittedName>
        <fullName evidence="1">Uncharacterized protein</fullName>
    </submittedName>
</protein>
<evidence type="ECO:0000313" key="2">
    <source>
        <dbReference type="Proteomes" id="UP000094472"/>
    </source>
</evidence>
<keyword evidence="2" id="KW-1185">Reference proteome</keyword>
<proteinExistence type="predicted"/>
<gene>
    <name evidence="1" type="ORF">AUC69_07880</name>
</gene>
<dbReference type="AlphaFoldDB" id="A0A1E3W2G9"/>
<reference evidence="1 2" key="1">
    <citation type="journal article" date="2016" name="Environ. Microbiol.">
        <title>New Methyloceanibacter diversity from North Sea sediments includes methanotroph containing solely the soluble methane monooxygenase.</title>
        <authorList>
            <person name="Vekeman B."/>
            <person name="Kerckhof F.M."/>
            <person name="Cremers G."/>
            <person name="de Vos P."/>
            <person name="Vandamme P."/>
            <person name="Boon N."/>
            <person name="Op den Camp H.J."/>
            <person name="Heylen K."/>
        </authorList>
    </citation>
    <scope>NUCLEOTIDE SEQUENCE [LARGE SCALE GENOMIC DNA]</scope>
    <source>
        <strain evidence="1 2">R-67175</strain>
    </source>
</reference>
<sequence length="85" mass="9566">MSKSSPRNHLYRTGHPLIEDGLILFAFSQADLDHLGNLADDLHFETALDGRDDDAFEEATQDLNGLIPDFRVFECLLQLLNFSST</sequence>
<evidence type="ECO:0000313" key="1">
    <source>
        <dbReference type="EMBL" id="ODS00008.1"/>
    </source>
</evidence>
<name>A0A1E3W2G9_9HYPH</name>
<dbReference type="EMBL" id="LPWF01000015">
    <property type="protein sequence ID" value="ODS00008.1"/>
    <property type="molecule type" value="Genomic_DNA"/>
</dbReference>
<organism evidence="1 2">
    <name type="scientific">Methyloceanibacter superfactus</name>
    <dbReference type="NCBI Taxonomy" id="1774969"/>
    <lineage>
        <taxon>Bacteria</taxon>
        <taxon>Pseudomonadati</taxon>
        <taxon>Pseudomonadota</taxon>
        <taxon>Alphaproteobacteria</taxon>
        <taxon>Hyphomicrobiales</taxon>
        <taxon>Hyphomicrobiaceae</taxon>
        <taxon>Methyloceanibacter</taxon>
    </lineage>
</organism>
<dbReference type="Proteomes" id="UP000094472">
    <property type="component" value="Unassembled WGS sequence"/>
</dbReference>